<evidence type="ECO:0000313" key="2">
    <source>
        <dbReference type="EMBL" id="GGL74978.1"/>
    </source>
</evidence>
<dbReference type="Proteomes" id="UP000639973">
    <property type="component" value="Unassembled WGS sequence"/>
</dbReference>
<comment type="caution">
    <text evidence="2">The sequence shown here is derived from an EMBL/GenBank/DDBJ whole genome shotgun (WGS) entry which is preliminary data.</text>
</comment>
<organism evidence="2 3">
    <name type="scientific">Deinococcus aerolatus</name>
    <dbReference type="NCBI Taxonomy" id="522487"/>
    <lineage>
        <taxon>Bacteria</taxon>
        <taxon>Thermotogati</taxon>
        <taxon>Deinococcota</taxon>
        <taxon>Deinococci</taxon>
        <taxon>Deinococcales</taxon>
        <taxon>Deinococcaceae</taxon>
        <taxon>Deinococcus</taxon>
    </lineage>
</organism>
<evidence type="ECO:0000313" key="3">
    <source>
        <dbReference type="Proteomes" id="UP000639973"/>
    </source>
</evidence>
<proteinExistence type="predicted"/>
<evidence type="ECO:0000256" key="1">
    <source>
        <dbReference type="SAM" id="MobiDB-lite"/>
    </source>
</evidence>
<protein>
    <submittedName>
        <fullName evidence="2">Uncharacterized protein</fullName>
    </submittedName>
</protein>
<gene>
    <name evidence="2" type="ORF">GCM10010840_11310</name>
</gene>
<keyword evidence="3" id="KW-1185">Reference proteome</keyword>
<dbReference type="EMBL" id="BMOL01000004">
    <property type="protein sequence ID" value="GGL74978.1"/>
    <property type="molecule type" value="Genomic_DNA"/>
</dbReference>
<sequence>MLRQTDHRVGGFQPKALSHPPARLRTTNTQVRWEQKHLTACGKWFPLGTIQPASAVSWIFILGFNRQKFKK</sequence>
<accession>A0ABQ2G4Q8</accession>
<name>A0ABQ2G4Q8_9DEIO</name>
<feature type="region of interest" description="Disordered" evidence="1">
    <location>
        <begin position="1"/>
        <end position="21"/>
    </location>
</feature>
<reference evidence="3" key="1">
    <citation type="journal article" date="2019" name="Int. J. Syst. Evol. Microbiol.">
        <title>The Global Catalogue of Microorganisms (GCM) 10K type strain sequencing project: providing services to taxonomists for standard genome sequencing and annotation.</title>
        <authorList>
            <consortium name="The Broad Institute Genomics Platform"/>
            <consortium name="The Broad Institute Genome Sequencing Center for Infectious Disease"/>
            <person name="Wu L."/>
            <person name="Ma J."/>
        </authorList>
    </citation>
    <scope>NUCLEOTIDE SEQUENCE [LARGE SCALE GENOMIC DNA]</scope>
    <source>
        <strain evidence="3">JCM 15442</strain>
    </source>
</reference>